<dbReference type="SUPFAM" id="SSF55961">
    <property type="entry name" value="Bet v1-like"/>
    <property type="match status" value="1"/>
</dbReference>
<comment type="similarity">
    <text evidence="1">Belongs to the AHA1 family.</text>
</comment>
<gene>
    <name evidence="3" type="ORF">H9L09_06095</name>
</gene>
<dbReference type="RefSeq" id="WP_187579796.1">
    <property type="nucleotide sequence ID" value="NZ_CP060713.1"/>
</dbReference>
<dbReference type="Proteomes" id="UP000515947">
    <property type="component" value="Chromosome"/>
</dbReference>
<dbReference type="Pfam" id="PF08327">
    <property type="entry name" value="AHSA1"/>
    <property type="match status" value="1"/>
</dbReference>
<protein>
    <submittedName>
        <fullName evidence="3">SRPBCC family protein</fullName>
    </submittedName>
</protein>
<dbReference type="InterPro" id="IPR013538">
    <property type="entry name" value="ASHA1/2-like_C"/>
</dbReference>
<sequence length="152" mass="16511">MGTTRVSRHLAAPRSQVYAALIDPEAVARWKVPAGMTCVVHDFDAREGGEFRISLTYRSPERQGKTDAHTDSYRGRFVTLVPDERVVEVDAFETDDPALAGEMTITITLTEADGGTGLVALHEGLPSGVSLADNETGWRESLDRLAALVERA</sequence>
<dbReference type="KEGG" id="nmes:H9L09_06095"/>
<dbReference type="InterPro" id="IPR023393">
    <property type="entry name" value="START-like_dom_sf"/>
</dbReference>
<organism evidence="3 4">
    <name type="scientific">Nocardioides mesophilus</name>
    <dbReference type="NCBI Taxonomy" id="433659"/>
    <lineage>
        <taxon>Bacteria</taxon>
        <taxon>Bacillati</taxon>
        <taxon>Actinomycetota</taxon>
        <taxon>Actinomycetes</taxon>
        <taxon>Propionibacteriales</taxon>
        <taxon>Nocardioidaceae</taxon>
        <taxon>Nocardioides</taxon>
    </lineage>
</organism>
<dbReference type="Gene3D" id="3.30.530.20">
    <property type="match status" value="1"/>
</dbReference>
<name>A0A7G9REC7_9ACTN</name>
<accession>A0A7G9REC7</accession>
<dbReference type="CDD" id="cd08895">
    <property type="entry name" value="SRPBCC_CalC_Aha1-like_2"/>
    <property type="match status" value="1"/>
</dbReference>
<evidence type="ECO:0000256" key="1">
    <source>
        <dbReference type="ARBA" id="ARBA00006817"/>
    </source>
</evidence>
<reference evidence="3 4" key="1">
    <citation type="submission" date="2020-08" db="EMBL/GenBank/DDBJ databases">
        <title>Genome sequence of Nocardioides mesophilus KACC 16243T.</title>
        <authorList>
            <person name="Hyun D.-W."/>
            <person name="Bae J.-W."/>
        </authorList>
    </citation>
    <scope>NUCLEOTIDE SEQUENCE [LARGE SCALE GENOMIC DNA]</scope>
    <source>
        <strain evidence="3 4">KACC 16243</strain>
    </source>
</reference>
<evidence type="ECO:0000313" key="3">
    <source>
        <dbReference type="EMBL" id="QNN53952.1"/>
    </source>
</evidence>
<dbReference type="AlphaFoldDB" id="A0A7G9REC7"/>
<evidence type="ECO:0000259" key="2">
    <source>
        <dbReference type="Pfam" id="PF08327"/>
    </source>
</evidence>
<keyword evidence="4" id="KW-1185">Reference proteome</keyword>
<dbReference type="EMBL" id="CP060713">
    <property type="protein sequence ID" value="QNN53952.1"/>
    <property type="molecule type" value="Genomic_DNA"/>
</dbReference>
<proteinExistence type="inferred from homology"/>
<evidence type="ECO:0000313" key="4">
    <source>
        <dbReference type="Proteomes" id="UP000515947"/>
    </source>
</evidence>
<feature type="domain" description="Activator of Hsp90 ATPase homologue 1/2-like C-terminal" evidence="2">
    <location>
        <begin position="12"/>
        <end position="150"/>
    </location>
</feature>